<dbReference type="EMBL" id="LDAU01000102">
    <property type="protein sequence ID" value="KRX06015.1"/>
    <property type="molecule type" value="Genomic_DNA"/>
</dbReference>
<dbReference type="AlphaFoldDB" id="A0A0V0QUN2"/>
<evidence type="ECO:0000313" key="2">
    <source>
        <dbReference type="Proteomes" id="UP000054937"/>
    </source>
</evidence>
<protein>
    <submittedName>
        <fullName evidence="1">Uncharacterized protein</fullName>
    </submittedName>
</protein>
<dbReference type="InParanoid" id="A0A0V0QUN2"/>
<evidence type="ECO:0000313" key="1">
    <source>
        <dbReference type="EMBL" id="KRX06015.1"/>
    </source>
</evidence>
<gene>
    <name evidence="1" type="ORF">PPERSA_01093</name>
</gene>
<keyword evidence="2" id="KW-1185">Reference proteome</keyword>
<proteinExistence type="predicted"/>
<organism evidence="1 2">
    <name type="scientific">Pseudocohnilembus persalinus</name>
    <name type="common">Ciliate</name>
    <dbReference type="NCBI Taxonomy" id="266149"/>
    <lineage>
        <taxon>Eukaryota</taxon>
        <taxon>Sar</taxon>
        <taxon>Alveolata</taxon>
        <taxon>Ciliophora</taxon>
        <taxon>Intramacronucleata</taxon>
        <taxon>Oligohymenophorea</taxon>
        <taxon>Scuticociliatia</taxon>
        <taxon>Philasterida</taxon>
        <taxon>Pseudocohnilembidae</taxon>
        <taxon>Pseudocohnilembus</taxon>
    </lineage>
</organism>
<dbReference type="Proteomes" id="UP000054937">
    <property type="component" value="Unassembled WGS sequence"/>
</dbReference>
<name>A0A0V0QUN2_PSEPJ</name>
<accession>A0A0V0QUN2</accession>
<comment type="caution">
    <text evidence="1">The sequence shown here is derived from an EMBL/GenBank/DDBJ whole genome shotgun (WGS) entry which is preliminary data.</text>
</comment>
<reference evidence="1 2" key="1">
    <citation type="journal article" date="2015" name="Sci. Rep.">
        <title>Genome of the facultative scuticociliatosis pathogen Pseudocohnilembus persalinus provides insight into its virulence through horizontal gene transfer.</title>
        <authorList>
            <person name="Xiong J."/>
            <person name="Wang G."/>
            <person name="Cheng J."/>
            <person name="Tian M."/>
            <person name="Pan X."/>
            <person name="Warren A."/>
            <person name="Jiang C."/>
            <person name="Yuan D."/>
            <person name="Miao W."/>
        </authorList>
    </citation>
    <scope>NUCLEOTIDE SEQUENCE [LARGE SCALE GENOMIC DNA]</scope>
    <source>
        <strain evidence="1">36N120E</strain>
    </source>
</reference>
<sequence>MSILMEKQQFSNLLSDDNLFSYDMSDFVEQKDIFKNIQQAQRKTEQFKDNDEKQQDYLDFLRQENDDSLYQSSIKIKDYLDDSQPSSFFFSGNQKNYQITEGDVNFVTKLEQKQTRESLNYE</sequence>